<keyword evidence="1" id="KW-0472">Membrane</keyword>
<dbReference type="NCBIfam" id="TIGR02357">
    <property type="entry name" value="ECF_ThiT_YuaJ"/>
    <property type="match status" value="1"/>
</dbReference>
<name>A0A1V4SXL0_9CLOT</name>
<feature type="transmembrane region" description="Helical" evidence="1">
    <location>
        <begin position="30"/>
        <end position="49"/>
    </location>
</feature>
<evidence type="ECO:0000256" key="1">
    <source>
        <dbReference type="SAM" id="Phobius"/>
    </source>
</evidence>
<dbReference type="Proteomes" id="UP000191448">
    <property type="component" value="Unassembled WGS sequence"/>
</dbReference>
<feature type="transmembrane region" description="Helical" evidence="1">
    <location>
        <begin position="77"/>
        <end position="96"/>
    </location>
</feature>
<gene>
    <name evidence="2" type="primary">thiT_1</name>
    <name evidence="2" type="ORF">CLTHE_10980</name>
</gene>
<dbReference type="InterPro" id="IPR012651">
    <property type="entry name" value="Thia_Transptr_ThiT"/>
</dbReference>
<dbReference type="OrthoDB" id="9795813at2"/>
<sequence length="196" mass="21606">MGIAIVVIGIALLLLYFWDLRKEKFTTRKLVLIGLFAAISIVLYMIPFIKYPQGGGITFFSMLPVMLLGVIYGRREALTCGLIFGFLKIIGGGGIINPAEFLLDYTLSTMVIGLSGMFGTDKKWKIFLGCIVVGFIAAGLNTLSGVLYYAQYAPKGMNIWVYSILYNYSSTGVEALITSIVMMLLPIKMLKERIGK</sequence>
<evidence type="ECO:0000313" key="3">
    <source>
        <dbReference type="Proteomes" id="UP000191448"/>
    </source>
</evidence>
<dbReference type="GO" id="GO:0005886">
    <property type="term" value="C:plasma membrane"/>
    <property type="evidence" value="ECO:0007669"/>
    <property type="project" value="InterPro"/>
</dbReference>
<dbReference type="Gene3D" id="1.10.1760.20">
    <property type="match status" value="1"/>
</dbReference>
<organism evidence="2 3">
    <name type="scientific">Clostridium thermobutyricum DSM 4928</name>
    <dbReference type="NCBI Taxonomy" id="1121339"/>
    <lineage>
        <taxon>Bacteria</taxon>
        <taxon>Bacillati</taxon>
        <taxon>Bacillota</taxon>
        <taxon>Clostridia</taxon>
        <taxon>Eubacteriales</taxon>
        <taxon>Clostridiaceae</taxon>
        <taxon>Clostridium</taxon>
    </lineage>
</organism>
<feature type="transmembrane region" description="Helical" evidence="1">
    <location>
        <begin position="55"/>
        <end position="72"/>
    </location>
</feature>
<dbReference type="EMBL" id="LTAY01000029">
    <property type="protein sequence ID" value="OPX48639.1"/>
    <property type="molecule type" value="Genomic_DNA"/>
</dbReference>
<reference evidence="2 3" key="1">
    <citation type="submission" date="2016-02" db="EMBL/GenBank/DDBJ databases">
        <title>Genome sequence of Clostridium thermobutyricum DSM 4928.</title>
        <authorList>
            <person name="Poehlein A."/>
            <person name="Daniel R."/>
        </authorList>
    </citation>
    <scope>NUCLEOTIDE SEQUENCE [LARGE SCALE GENOMIC DNA]</scope>
    <source>
        <strain evidence="2 3">DSM 4928</strain>
    </source>
</reference>
<comment type="caution">
    <text evidence="2">The sequence shown here is derived from an EMBL/GenBank/DDBJ whole genome shotgun (WGS) entry which is preliminary data.</text>
</comment>
<dbReference type="GO" id="GO:0015234">
    <property type="term" value="F:thiamine transmembrane transporter activity"/>
    <property type="evidence" value="ECO:0007669"/>
    <property type="project" value="InterPro"/>
</dbReference>
<protein>
    <submittedName>
        <fullName evidence="2">Thiamine transporter ThiT</fullName>
    </submittedName>
</protein>
<dbReference type="AlphaFoldDB" id="A0A1V4SXL0"/>
<keyword evidence="1" id="KW-1133">Transmembrane helix</keyword>
<feature type="transmembrane region" description="Helical" evidence="1">
    <location>
        <begin position="102"/>
        <end position="119"/>
    </location>
</feature>
<feature type="transmembrane region" description="Helical" evidence="1">
    <location>
        <begin position="165"/>
        <end position="187"/>
    </location>
</feature>
<evidence type="ECO:0000313" key="2">
    <source>
        <dbReference type="EMBL" id="OPX48639.1"/>
    </source>
</evidence>
<proteinExistence type="predicted"/>
<dbReference type="RefSeq" id="WP_080022367.1">
    <property type="nucleotide sequence ID" value="NZ_LTAY01000029.1"/>
</dbReference>
<feature type="transmembrane region" description="Helical" evidence="1">
    <location>
        <begin position="126"/>
        <end position="150"/>
    </location>
</feature>
<dbReference type="Pfam" id="PF09515">
    <property type="entry name" value="Thia_YuaJ"/>
    <property type="match status" value="1"/>
</dbReference>
<keyword evidence="1" id="KW-0812">Transmembrane</keyword>
<accession>A0A1V4SXL0</accession>